<proteinExistence type="predicted"/>
<evidence type="ECO:0000259" key="7">
    <source>
        <dbReference type="Pfam" id="PF03772"/>
    </source>
</evidence>
<feature type="transmembrane region" description="Helical" evidence="6">
    <location>
        <begin position="252"/>
        <end position="276"/>
    </location>
</feature>
<evidence type="ECO:0000256" key="6">
    <source>
        <dbReference type="SAM" id="Phobius"/>
    </source>
</evidence>
<dbReference type="OrthoDB" id="9761531at2"/>
<dbReference type="NCBIfam" id="TIGR00360">
    <property type="entry name" value="ComEC_N-term"/>
    <property type="match status" value="1"/>
</dbReference>
<feature type="domain" description="DUF4131" evidence="8">
    <location>
        <begin position="33"/>
        <end position="192"/>
    </location>
</feature>
<dbReference type="PANTHER" id="PTHR30619">
    <property type="entry name" value="DNA INTERNALIZATION/COMPETENCE PROTEIN COMEC/REC2"/>
    <property type="match status" value="1"/>
</dbReference>
<comment type="subcellular location">
    <subcellularLocation>
        <location evidence="1">Cell membrane</location>
        <topology evidence="1">Multi-pass membrane protein</topology>
    </subcellularLocation>
</comment>
<dbReference type="Pfam" id="PF13567">
    <property type="entry name" value="DUF4131"/>
    <property type="match status" value="1"/>
</dbReference>
<evidence type="ECO:0000313" key="10">
    <source>
        <dbReference type="Proteomes" id="UP000244527"/>
    </source>
</evidence>
<evidence type="ECO:0000256" key="4">
    <source>
        <dbReference type="ARBA" id="ARBA00022989"/>
    </source>
</evidence>
<dbReference type="InterPro" id="IPR025405">
    <property type="entry name" value="DUF4131"/>
</dbReference>
<feature type="transmembrane region" description="Helical" evidence="6">
    <location>
        <begin position="422"/>
        <end position="444"/>
    </location>
</feature>
<keyword evidence="2" id="KW-1003">Cell membrane</keyword>
<dbReference type="KEGG" id="ffa:FFWV33_06535"/>
<organism evidence="9 10">
    <name type="scientific">Flavobacterium faecale</name>
    <dbReference type="NCBI Taxonomy" id="1355330"/>
    <lineage>
        <taxon>Bacteria</taxon>
        <taxon>Pseudomonadati</taxon>
        <taxon>Bacteroidota</taxon>
        <taxon>Flavobacteriia</taxon>
        <taxon>Flavobacteriales</taxon>
        <taxon>Flavobacteriaceae</taxon>
        <taxon>Flavobacterium</taxon>
    </lineage>
</organism>
<name>A0A2S1LBU2_9FLAO</name>
<dbReference type="AlphaFoldDB" id="A0A2S1LBU2"/>
<dbReference type="PANTHER" id="PTHR30619:SF1">
    <property type="entry name" value="RECOMBINATION PROTEIN 2"/>
    <property type="match status" value="1"/>
</dbReference>
<feature type="domain" description="ComEC/Rec2-related protein" evidence="7">
    <location>
        <begin position="234"/>
        <end position="503"/>
    </location>
</feature>
<dbReference type="GO" id="GO:0005886">
    <property type="term" value="C:plasma membrane"/>
    <property type="evidence" value="ECO:0007669"/>
    <property type="project" value="UniProtKB-SubCell"/>
</dbReference>
<evidence type="ECO:0000256" key="5">
    <source>
        <dbReference type="ARBA" id="ARBA00023136"/>
    </source>
</evidence>
<feature type="transmembrane region" description="Helical" evidence="6">
    <location>
        <begin position="387"/>
        <end position="410"/>
    </location>
</feature>
<dbReference type="RefSeq" id="WP_108740164.1">
    <property type="nucleotide sequence ID" value="NZ_CP020918.1"/>
</dbReference>
<evidence type="ECO:0000259" key="8">
    <source>
        <dbReference type="Pfam" id="PF13567"/>
    </source>
</evidence>
<dbReference type="Pfam" id="PF03772">
    <property type="entry name" value="Competence"/>
    <property type="match status" value="1"/>
</dbReference>
<feature type="transmembrane region" description="Helical" evidence="6">
    <location>
        <begin position="7"/>
        <end position="24"/>
    </location>
</feature>
<feature type="transmembrane region" description="Helical" evidence="6">
    <location>
        <begin position="288"/>
        <end position="312"/>
    </location>
</feature>
<accession>A0A2S1LBU2</accession>
<dbReference type="Proteomes" id="UP000244527">
    <property type="component" value="Chromosome"/>
</dbReference>
<keyword evidence="10" id="KW-1185">Reference proteome</keyword>
<evidence type="ECO:0000256" key="1">
    <source>
        <dbReference type="ARBA" id="ARBA00004651"/>
    </source>
</evidence>
<feature type="transmembrane region" description="Helical" evidence="6">
    <location>
        <begin position="30"/>
        <end position="49"/>
    </location>
</feature>
<reference evidence="9 10" key="1">
    <citation type="submission" date="2017-04" db="EMBL/GenBank/DDBJ databases">
        <title>Compelte genome sequence of WV33.</title>
        <authorList>
            <person name="Lee P.C."/>
        </authorList>
    </citation>
    <scope>NUCLEOTIDE SEQUENCE [LARGE SCALE GENOMIC DNA]</scope>
    <source>
        <strain evidence="9 10">WV33</strain>
    </source>
</reference>
<feature type="transmembrane region" description="Helical" evidence="6">
    <location>
        <begin position="332"/>
        <end position="352"/>
    </location>
</feature>
<keyword evidence="5 6" id="KW-0472">Membrane</keyword>
<feature type="transmembrane region" description="Helical" evidence="6">
    <location>
        <begin position="482"/>
        <end position="500"/>
    </location>
</feature>
<gene>
    <name evidence="9" type="ORF">FFWV33_06535</name>
</gene>
<protein>
    <submittedName>
        <fullName evidence="9">Competence protein ComEC</fullName>
    </submittedName>
</protein>
<dbReference type="InterPro" id="IPR004477">
    <property type="entry name" value="ComEC_N"/>
</dbReference>
<keyword evidence="3 6" id="KW-0812">Transmembrane</keyword>
<evidence type="ECO:0000313" key="9">
    <source>
        <dbReference type="EMBL" id="AWG21215.1"/>
    </source>
</evidence>
<dbReference type="InterPro" id="IPR052159">
    <property type="entry name" value="Competence_DNA_uptake"/>
</dbReference>
<dbReference type="EMBL" id="CP020918">
    <property type="protein sequence ID" value="AWG21215.1"/>
    <property type="molecule type" value="Genomic_DNA"/>
</dbReference>
<evidence type="ECO:0000256" key="2">
    <source>
        <dbReference type="ARBA" id="ARBA00022475"/>
    </source>
</evidence>
<feature type="transmembrane region" description="Helical" evidence="6">
    <location>
        <begin position="58"/>
        <end position="78"/>
    </location>
</feature>
<feature type="transmembrane region" description="Helical" evidence="6">
    <location>
        <begin position="359"/>
        <end position="375"/>
    </location>
</feature>
<evidence type="ECO:0000256" key="3">
    <source>
        <dbReference type="ARBA" id="ARBA00022692"/>
    </source>
</evidence>
<sequence length="676" mass="76035">MKVLGFPLARIAIGFLSGIVGAYYVRPNFYTLIILCSAAVIFFITSFFLNQKKGKGNLFFGLATLFISFCAGSLTLVAHTDTYQQTHYTHNKAVFEKETNIAATILERIKSSTKNDRYTISVQGINGTKTSGRLLLNIPKNATQKSFIVGAHLFIKGKIIPNKKPYNPSLFDYASYLENKQIYGQIYSKEESITVRTQVNKDILYYCSSLTTTIENNLKKTSFDPKSLAVAMALIVGQKQDLAPEILHDYQFAGAIHILSVSGLHIGFILLFLNFILSPIPNTKKGNLIKLGLSLSLLILFAILAGLSPSVIRSVVMYGFIATGYYLKRTTYIYHTILLSILVIVLFQPYFLFDAGFQLSYLAVFFIIWLQPLLSEVWTPKYKIVQFSWNILTVSCAAQIGTLPLSLYYFHQFPGLFFITNLLILPFLSVVMFLGIVVMLLAAYNFTPAILILPFEWCIEGMNLVINKIASVHAFVLQDIPFNSYLMVTTYLLIITIIVWFKKPNYTKLIAVFIAILCCQTAYLKTAFDTQSGEELLVFNQINTSMIAIRKGNSVLVQTNDSSCSTTTNTNLKGYLVSNFTALEVIKPLENVAYFKGNRILILDSLGIYPKNCTPDVLLLTQSPKINMDRLLLNLHPKVIIADGTNYKNIQQNWKKTCQKNKIPFHATAEKGFYKM</sequence>
<keyword evidence="4 6" id="KW-1133">Transmembrane helix</keyword>